<name>A0ABV7E7B1_9SPHN</name>
<proteinExistence type="predicted"/>
<evidence type="ECO:0000313" key="2">
    <source>
        <dbReference type="EMBL" id="MFC3098403.1"/>
    </source>
</evidence>
<keyword evidence="3" id="KW-1185">Reference proteome</keyword>
<keyword evidence="1" id="KW-0732">Signal</keyword>
<dbReference type="EMBL" id="JBHRST010000018">
    <property type="protein sequence ID" value="MFC3098403.1"/>
    <property type="molecule type" value="Genomic_DNA"/>
</dbReference>
<organism evidence="2 3">
    <name type="scientific">Alteraurantiacibacter palmitatis</name>
    <dbReference type="NCBI Taxonomy" id="2054628"/>
    <lineage>
        <taxon>Bacteria</taxon>
        <taxon>Pseudomonadati</taxon>
        <taxon>Pseudomonadota</taxon>
        <taxon>Alphaproteobacteria</taxon>
        <taxon>Sphingomonadales</taxon>
        <taxon>Erythrobacteraceae</taxon>
        <taxon>Alteraurantiacibacter</taxon>
    </lineage>
</organism>
<dbReference type="RefSeq" id="WP_336926973.1">
    <property type="nucleotide sequence ID" value="NZ_JBANRO010000010.1"/>
</dbReference>
<comment type="caution">
    <text evidence="2">The sequence shown here is derived from an EMBL/GenBank/DDBJ whole genome shotgun (WGS) entry which is preliminary data.</text>
</comment>
<accession>A0ABV7E7B1</accession>
<feature type="signal peptide" evidence="1">
    <location>
        <begin position="1"/>
        <end position="31"/>
    </location>
</feature>
<dbReference type="Proteomes" id="UP001595456">
    <property type="component" value="Unassembled WGS sequence"/>
</dbReference>
<evidence type="ECO:0000256" key="1">
    <source>
        <dbReference type="SAM" id="SignalP"/>
    </source>
</evidence>
<sequence length="261" mass="29092">MNWAINRAGRVKWAAGSMAGAAMLMALPAVAQDTFTPPRATAYAEAMALPDWTGIWYPDWGALFSNRAVPPVLTPQAQAAYDAYRESIRENGPNQEAQAQCLPPGIPGVMQQPYPIEILFSPGRVTILTEAYDQIRRIYTDGRGHPEEPDLFFNGNSIGFWDGDMLVVDTIGLHPRTNIIAGIPHTEKSHVHEHIWMPAPGQLMVEYTITNPDVLARPYVTRIAYRLDNEFPMREYVCAENNRLESGEHGANIDLGFDDIE</sequence>
<feature type="chain" id="PRO_5045966138" evidence="1">
    <location>
        <begin position="32"/>
        <end position="261"/>
    </location>
</feature>
<protein>
    <submittedName>
        <fullName evidence="2">Uncharacterized protein</fullName>
    </submittedName>
</protein>
<reference evidence="3" key="1">
    <citation type="journal article" date="2019" name="Int. J. Syst. Evol. Microbiol.">
        <title>The Global Catalogue of Microorganisms (GCM) 10K type strain sequencing project: providing services to taxonomists for standard genome sequencing and annotation.</title>
        <authorList>
            <consortium name="The Broad Institute Genomics Platform"/>
            <consortium name="The Broad Institute Genome Sequencing Center for Infectious Disease"/>
            <person name="Wu L."/>
            <person name="Ma J."/>
        </authorList>
    </citation>
    <scope>NUCLEOTIDE SEQUENCE [LARGE SCALE GENOMIC DNA]</scope>
    <source>
        <strain evidence="3">KCTC 52607</strain>
    </source>
</reference>
<gene>
    <name evidence="2" type="ORF">ACFODU_11450</name>
</gene>
<evidence type="ECO:0000313" key="3">
    <source>
        <dbReference type="Proteomes" id="UP001595456"/>
    </source>
</evidence>